<name>A0A8S1ZFR5_ARAAE</name>
<sequence>MEKTLRYVRWGYEVNASSDDCIHAINSYFQQVLSYGRKRKVILEAPLYDKDCVLGNILAAHYLSSSDPARANSYVEAAASNLEQSTPYEKAVYEAVTYLISEDRDDDLAFEMHTKLLNRFPKDLASLKRAQLLCFYMGQPDPFLGLVQQVLPANQEESYIHGILAFPLLELGRMEEAAAASKKGYEINKEDAWAHHCLCHVLQHECRFKEAVEFMEALAESWPSCSSFMYTHNWWHVALCYLEGGSPMSKVEEIYDHHIWKELEKDDAVPPEVYLNALGLLLRLDVRDALDGFEDRLKNLAVRLTNQANWYLEWHLDILIVWALAKVGETSRAHELLEGLKSRLSRMNKKKQQVMQKGIQLGEAVFEFARGNYEKALELFGSEFNAIGYKIVGASDEQIDVFNEMWCQLLLKTGQSSTAKEVIRERIKIRDGVPFMWRLLEKSYSMEGNAEAKSSAGETAKKLESSHQLIESIYVAETLEMEQEMERRLKKEHNAKVKALKKQKAFEKAKLGEWNAKSKKSAAKKIGKEEENHSDPETPLGQRKRLSSQMAKHYSPSSVEKSWYEYWETSEFFKADATSSKPQFVIVLPPPNVTGALHIGHALTCAVQDTLIRWKRMSGFNALWVPGFDHAGIATQVVVEKHLSRETGMTRHDFGREEFLNHVWQWTESKSGTIKSQLRRMGSSLDWSRECFTMDEQRSKAVTEAFVRLHKEGLIYRDLRLVHWDCFLSTAISKREVEHIEIKERTPIKVPGYEKPVVFGLITSFAYPLERGGGEVVVATTRVETMLGDTAIAVHPDDARYKHLHGEFAVHPFNGRKLPIICDEILVDPNVGTGCVKITPAHDTNDFDVGRRHNLEFINVFTDDGRINANGGPDFTGMPRFAAREAIVEALRKKGLYRGEENNKMTIGVCSRSSDVAEPMLKPQWYVNCSVMAKEALDVAAKGKIEFIPKQYSAEWRRWLESIFDWCISRQLWWGHRIPAWYATLEEDQLKEVGAYNDHWVVARNEEEARKEAAQKFAGKKLLELSQDPDVLDTWFSSGLFPLSVLGWPDETEDLKAFYPTSVLETGHDILFFWVARMVMLGMKVGGGDVPFRKVLLHPMIRDAHGRKMSKSLGNGIDPLEVINGVTLAGLHARLEEGNLDPKELVVAKEGQVKDFPNGIPQCGADALRFALVSYTAQSDKINMDVLRVVGYRQWCNKLWNAVRFAMMKLGEGYTPPVQTLSPETMPFSCQWILSVLNKAISKTVDSLNAFELSDAANTVYAWWQYQFCDVFIEAIKPYFSSDNRSRIHAQDALWVCLETGLRLLHPFMPFITEELWQRLPSPQDCERKESIMICDYPSPEEKWTNVKVETKMDVVLATVKTLRALRAAESLETRKNERLHAFALCENALTLEIVQSHELEIRTLANLSSFEVMLKGEDKAAQSGSAVVETVNENLKVYFS</sequence>
<dbReference type="GO" id="GO:0004832">
    <property type="term" value="F:valine-tRNA ligase activity"/>
    <property type="evidence" value="ECO:0007669"/>
    <property type="project" value="UniProtKB-EC"/>
</dbReference>
<evidence type="ECO:0000259" key="12">
    <source>
        <dbReference type="Pfam" id="PF00133"/>
    </source>
</evidence>
<dbReference type="Gene3D" id="1.10.730.10">
    <property type="entry name" value="Isoleucyl-tRNA Synthetase, Domain 1"/>
    <property type="match status" value="1"/>
</dbReference>
<dbReference type="EMBL" id="LR999451">
    <property type="protein sequence ID" value="CAE5958423.1"/>
    <property type="molecule type" value="Genomic_DNA"/>
</dbReference>
<dbReference type="Pfam" id="PF00133">
    <property type="entry name" value="tRNA-synt_1"/>
    <property type="match status" value="1"/>
</dbReference>
<dbReference type="InterPro" id="IPR033705">
    <property type="entry name" value="Anticodon_Ia_Val"/>
</dbReference>
<dbReference type="FunFam" id="3.90.740.10:FF:000005">
    <property type="entry name" value="Valine--tRNA ligase, mitochondrial"/>
    <property type="match status" value="1"/>
</dbReference>
<dbReference type="GO" id="GO:0048608">
    <property type="term" value="P:reproductive structure development"/>
    <property type="evidence" value="ECO:0007669"/>
    <property type="project" value="UniProtKB-ARBA"/>
</dbReference>
<dbReference type="InterPro" id="IPR001412">
    <property type="entry name" value="aa-tRNA-synth_I_CS"/>
</dbReference>
<evidence type="ECO:0000313" key="14">
    <source>
        <dbReference type="EMBL" id="CAE5958423.1"/>
    </source>
</evidence>
<comment type="similarity">
    <text evidence="1 10">Belongs to the class-I aminoacyl-tRNA synthetase family.</text>
</comment>
<dbReference type="PANTHER" id="PTHR11946">
    <property type="entry name" value="VALYL-TRNA SYNTHETASES"/>
    <property type="match status" value="1"/>
</dbReference>
<proteinExistence type="inferred from homology"/>
<evidence type="ECO:0000256" key="8">
    <source>
        <dbReference type="ARBA" id="ARBA00029936"/>
    </source>
</evidence>
<dbReference type="InterPro" id="IPR013155">
    <property type="entry name" value="M/V/L/I-tRNA-synth_anticd-bd"/>
</dbReference>
<dbReference type="Gene3D" id="3.40.50.620">
    <property type="entry name" value="HUPs"/>
    <property type="match status" value="2"/>
</dbReference>
<dbReference type="Gene3D" id="3.90.740.10">
    <property type="entry name" value="Valyl/Leucyl/Isoleucyl-tRNA synthetase, editing domain"/>
    <property type="match status" value="1"/>
</dbReference>
<reference evidence="14" key="1">
    <citation type="submission" date="2021-01" db="EMBL/GenBank/DDBJ databases">
        <authorList>
            <person name="Bezrukov I."/>
        </authorList>
    </citation>
    <scope>NUCLEOTIDE SEQUENCE</scope>
</reference>
<dbReference type="GO" id="GO:0002161">
    <property type="term" value="F:aminoacyl-tRNA deacylase activity"/>
    <property type="evidence" value="ECO:0007669"/>
    <property type="project" value="InterPro"/>
</dbReference>
<keyword evidence="4 10" id="KW-0547">Nucleotide-binding</keyword>
<dbReference type="HAMAP" id="MF_02004">
    <property type="entry name" value="Val_tRNA_synth_type1"/>
    <property type="match status" value="1"/>
</dbReference>
<feature type="region of interest" description="Disordered" evidence="11">
    <location>
        <begin position="516"/>
        <end position="552"/>
    </location>
</feature>
<evidence type="ECO:0000313" key="15">
    <source>
        <dbReference type="Proteomes" id="UP000682877"/>
    </source>
</evidence>
<dbReference type="InterPro" id="IPR033891">
    <property type="entry name" value="TTC38"/>
</dbReference>
<evidence type="ECO:0000256" key="11">
    <source>
        <dbReference type="SAM" id="MobiDB-lite"/>
    </source>
</evidence>
<dbReference type="CDD" id="cd07962">
    <property type="entry name" value="Anticodon_Ia_Val"/>
    <property type="match status" value="1"/>
</dbReference>
<protein>
    <recommendedName>
        <fullName evidence="2">valine--tRNA ligase</fullName>
        <ecNumber evidence="2">6.1.1.9</ecNumber>
    </recommendedName>
    <alternativeName>
        <fullName evidence="8">Valyl-tRNA synthetase</fullName>
    </alternativeName>
</protein>
<dbReference type="GO" id="GO:0006438">
    <property type="term" value="P:valyl-tRNA aminoacylation"/>
    <property type="evidence" value="ECO:0007669"/>
    <property type="project" value="InterPro"/>
</dbReference>
<evidence type="ECO:0000256" key="6">
    <source>
        <dbReference type="ARBA" id="ARBA00022917"/>
    </source>
</evidence>
<evidence type="ECO:0000256" key="9">
    <source>
        <dbReference type="ARBA" id="ARBA00047552"/>
    </source>
</evidence>
<keyword evidence="5 10" id="KW-0067">ATP-binding</keyword>
<dbReference type="InterPro" id="IPR002303">
    <property type="entry name" value="Valyl-tRNA_ligase"/>
</dbReference>
<dbReference type="GO" id="GO:0005829">
    <property type="term" value="C:cytosol"/>
    <property type="evidence" value="ECO:0007669"/>
    <property type="project" value="TreeGrafter"/>
</dbReference>
<evidence type="ECO:0000256" key="10">
    <source>
        <dbReference type="RuleBase" id="RU363035"/>
    </source>
</evidence>
<dbReference type="InterPro" id="IPR002300">
    <property type="entry name" value="aa-tRNA-synth_Ia"/>
</dbReference>
<dbReference type="Pfam" id="PF08264">
    <property type="entry name" value="Anticodon_1"/>
    <property type="match status" value="1"/>
</dbReference>
<evidence type="ECO:0000256" key="5">
    <source>
        <dbReference type="ARBA" id="ARBA00022840"/>
    </source>
</evidence>
<evidence type="ECO:0000256" key="4">
    <source>
        <dbReference type="ARBA" id="ARBA00022741"/>
    </source>
</evidence>
<dbReference type="Proteomes" id="UP000682877">
    <property type="component" value="Chromosome 1"/>
</dbReference>
<evidence type="ECO:0000256" key="3">
    <source>
        <dbReference type="ARBA" id="ARBA00022598"/>
    </source>
</evidence>
<comment type="catalytic activity">
    <reaction evidence="9">
        <text>tRNA(Val) + L-valine + ATP = L-valyl-tRNA(Val) + AMP + diphosphate</text>
        <dbReference type="Rhea" id="RHEA:10704"/>
        <dbReference type="Rhea" id="RHEA-COMP:9672"/>
        <dbReference type="Rhea" id="RHEA-COMP:9708"/>
        <dbReference type="ChEBI" id="CHEBI:30616"/>
        <dbReference type="ChEBI" id="CHEBI:33019"/>
        <dbReference type="ChEBI" id="CHEBI:57762"/>
        <dbReference type="ChEBI" id="CHEBI:78442"/>
        <dbReference type="ChEBI" id="CHEBI:78537"/>
        <dbReference type="ChEBI" id="CHEBI:456215"/>
        <dbReference type="EC" id="6.1.1.9"/>
    </reaction>
</comment>
<dbReference type="SUPFAM" id="SSF50677">
    <property type="entry name" value="ValRS/IleRS/LeuRS editing domain"/>
    <property type="match status" value="1"/>
</dbReference>
<dbReference type="PANTHER" id="PTHR11946:SF113">
    <property type="entry name" value="VALINE--TRNA LIGASE"/>
    <property type="match status" value="1"/>
</dbReference>
<dbReference type="GO" id="GO:0009791">
    <property type="term" value="P:post-embryonic development"/>
    <property type="evidence" value="ECO:0007669"/>
    <property type="project" value="UniProtKB-ARBA"/>
</dbReference>
<dbReference type="PRINTS" id="PR00986">
    <property type="entry name" value="TRNASYNTHVAL"/>
</dbReference>
<dbReference type="EC" id="6.1.1.9" evidence="2"/>
<keyword evidence="15" id="KW-1185">Reference proteome</keyword>
<dbReference type="InterPro" id="IPR009008">
    <property type="entry name" value="Val/Leu/Ile-tRNA-synth_edit"/>
</dbReference>
<organism evidence="14 15">
    <name type="scientific">Arabidopsis arenosa</name>
    <name type="common">Sand rock-cress</name>
    <name type="synonym">Cardaminopsis arenosa</name>
    <dbReference type="NCBI Taxonomy" id="38785"/>
    <lineage>
        <taxon>Eukaryota</taxon>
        <taxon>Viridiplantae</taxon>
        <taxon>Streptophyta</taxon>
        <taxon>Embryophyta</taxon>
        <taxon>Tracheophyta</taxon>
        <taxon>Spermatophyta</taxon>
        <taxon>Magnoliopsida</taxon>
        <taxon>eudicotyledons</taxon>
        <taxon>Gunneridae</taxon>
        <taxon>Pentapetalae</taxon>
        <taxon>rosids</taxon>
        <taxon>malvids</taxon>
        <taxon>Brassicales</taxon>
        <taxon>Brassicaceae</taxon>
        <taxon>Camelineae</taxon>
        <taxon>Arabidopsis</taxon>
    </lineage>
</organism>
<dbReference type="FunFam" id="3.40.50.620:FF:000197">
    <property type="entry name" value="Valyl tRNA synthetase"/>
    <property type="match status" value="1"/>
</dbReference>
<feature type="compositionally biased region" description="Basic and acidic residues" evidence="11">
    <location>
        <begin position="526"/>
        <end position="536"/>
    </location>
</feature>
<dbReference type="NCBIfam" id="NF004349">
    <property type="entry name" value="PRK05729.1"/>
    <property type="match status" value="1"/>
</dbReference>
<accession>A0A8S1ZFR5</accession>
<feature type="domain" description="Aminoacyl-tRNA synthetase class Ia" evidence="12">
    <location>
        <begin position="563"/>
        <end position="1185"/>
    </location>
</feature>
<keyword evidence="3 10" id="KW-0436">Ligase</keyword>
<keyword evidence="6 10" id="KW-0648">Protein biosynthesis</keyword>
<dbReference type="Gene3D" id="1.25.40.10">
    <property type="entry name" value="Tetratricopeptide repeat domain"/>
    <property type="match status" value="1"/>
</dbReference>
<dbReference type="InterPro" id="IPR014729">
    <property type="entry name" value="Rossmann-like_a/b/a_fold"/>
</dbReference>
<dbReference type="SUPFAM" id="SSF48452">
    <property type="entry name" value="TPR-like"/>
    <property type="match status" value="1"/>
</dbReference>
<dbReference type="GO" id="GO:0005524">
    <property type="term" value="F:ATP binding"/>
    <property type="evidence" value="ECO:0007669"/>
    <property type="project" value="UniProtKB-KW"/>
</dbReference>
<dbReference type="CDD" id="cd00817">
    <property type="entry name" value="ValRS_core"/>
    <property type="match status" value="1"/>
</dbReference>
<dbReference type="SUPFAM" id="SSF47323">
    <property type="entry name" value="Anticodon-binding domain of a subclass of class I aminoacyl-tRNA synthetases"/>
    <property type="match status" value="1"/>
</dbReference>
<dbReference type="PROSITE" id="PS00178">
    <property type="entry name" value="AA_TRNA_LIGASE_I"/>
    <property type="match status" value="1"/>
</dbReference>
<dbReference type="InterPro" id="IPR009080">
    <property type="entry name" value="tRNAsynth_Ia_anticodon-bd"/>
</dbReference>
<feature type="domain" description="Methionyl/Valyl/Leucyl/Isoleucyl-tRNA synthetase anticodon-binding" evidence="13">
    <location>
        <begin position="1231"/>
        <end position="1379"/>
    </location>
</feature>
<evidence type="ECO:0000256" key="2">
    <source>
        <dbReference type="ARBA" id="ARBA00013169"/>
    </source>
</evidence>
<dbReference type="SUPFAM" id="SSF52374">
    <property type="entry name" value="Nucleotidylyl transferase"/>
    <property type="match status" value="1"/>
</dbReference>
<evidence type="ECO:0000256" key="1">
    <source>
        <dbReference type="ARBA" id="ARBA00005594"/>
    </source>
</evidence>
<dbReference type="InterPro" id="IPR011990">
    <property type="entry name" value="TPR-like_helical_dom_sf"/>
</dbReference>
<dbReference type="NCBIfam" id="TIGR00422">
    <property type="entry name" value="valS"/>
    <property type="match status" value="1"/>
</dbReference>
<dbReference type="FunFam" id="1.10.730.10:FF:000009">
    <property type="entry name" value="Valine--tRNA ligase, mitochondrial"/>
    <property type="match status" value="1"/>
</dbReference>
<evidence type="ECO:0000256" key="7">
    <source>
        <dbReference type="ARBA" id="ARBA00023146"/>
    </source>
</evidence>
<gene>
    <name evidence="14" type="ORF">AARE701A_LOCUS2021</name>
</gene>
<keyword evidence="7 10" id="KW-0030">Aminoacyl-tRNA synthetase</keyword>
<dbReference type="FunFam" id="3.40.50.620:FF:000020">
    <property type="entry name" value="Valine--tRNA ligase, mitochondrial"/>
    <property type="match status" value="1"/>
</dbReference>
<evidence type="ECO:0000259" key="13">
    <source>
        <dbReference type="Pfam" id="PF08264"/>
    </source>
</evidence>
<dbReference type="CDD" id="cd05804">
    <property type="entry name" value="StaR_like"/>
    <property type="match status" value="1"/>
</dbReference>